<name>A0A0E9S552_ANGAN</name>
<accession>A0A0E9S552</accession>
<dbReference type="AlphaFoldDB" id="A0A0E9S552"/>
<reference evidence="1" key="2">
    <citation type="journal article" date="2015" name="Fish Shellfish Immunol.">
        <title>Early steps in the European eel (Anguilla anguilla)-Vibrio vulnificus interaction in the gills: Role of the RtxA13 toxin.</title>
        <authorList>
            <person name="Callol A."/>
            <person name="Pajuelo D."/>
            <person name="Ebbesson L."/>
            <person name="Teles M."/>
            <person name="MacKenzie S."/>
            <person name="Amaro C."/>
        </authorList>
    </citation>
    <scope>NUCLEOTIDE SEQUENCE</scope>
</reference>
<proteinExistence type="predicted"/>
<organism evidence="1">
    <name type="scientific">Anguilla anguilla</name>
    <name type="common">European freshwater eel</name>
    <name type="synonym">Muraena anguilla</name>
    <dbReference type="NCBI Taxonomy" id="7936"/>
    <lineage>
        <taxon>Eukaryota</taxon>
        <taxon>Metazoa</taxon>
        <taxon>Chordata</taxon>
        <taxon>Craniata</taxon>
        <taxon>Vertebrata</taxon>
        <taxon>Euteleostomi</taxon>
        <taxon>Actinopterygii</taxon>
        <taxon>Neopterygii</taxon>
        <taxon>Teleostei</taxon>
        <taxon>Anguilliformes</taxon>
        <taxon>Anguillidae</taxon>
        <taxon>Anguilla</taxon>
    </lineage>
</organism>
<evidence type="ECO:0000313" key="1">
    <source>
        <dbReference type="EMBL" id="JAH35668.1"/>
    </source>
</evidence>
<reference evidence="1" key="1">
    <citation type="submission" date="2014-11" db="EMBL/GenBank/DDBJ databases">
        <authorList>
            <person name="Amaro Gonzalez C."/>
        </authorList>
    </citation>
    <scope>NUCLEOTIDE SEQUENCE</scope>
</reference>
<dbReference type="EMBL" id="GBXM01072909">
    <property type="protein sequence ID" value="JAH35668.1"/>
    <property type="molecule type" value="Transcribed_RNA"/>
</dbReference>
<sequence>MFPKCIKHSNIYNIIFTIFNTEANSLARIVNVQ</sequence>
<protein>
    <submittedName>
        <fullName evidence="1">Uncharacterized protein</fullName>
    </submittedName>
</protein>